<name>D8SLV0_SELML</name>
<dbReference type="PROSITE" id="PS51375">
    <property type="entry name" value="PPR"/>
    <property type="match status" value="1"/>
</dbReference>
<evidence type="ECO:0000313" key="4">
    <source>
        <dbReference type="Proteomes" id="UP000001514"/>
    </source>
</evidence>
<keyword evidence="1" id="KW-0677">Repeat</keyword>
<dbReference type="NCBIfam" id="TIGR00756">
    <property type="entry name" value="PPR"/>
    <property type="match status" value="1"/>
</dbReference>
<evidence type="ECO:0000313" key="3">
    <source>
        <dbReference type="EMBL" id="EFJ14836.1"/>
    </source>
</evidence>
<dbReference type="Pfam" id="PF01535">
    <property type="entry name" value="PPR"/>
    <property type="match status" value="2"/>
</dbReference>
<keyword evidence="4" id="KW-1185">Reference proteome</keyword>
<dbReference type="InterPro" id="IPR046960">
    <property type="entry name" value="PPR_At4g14850-like_plant"/>
</dbReference>
<gene>
    <name evidence="3" type="ORF">SELMODRAFT_445856</name>
</gene>
<accession>D8SLV0</accession>
<dbReference type="Gramene" id="EFJ14836">
    <property type="protein sequence ID" value="EFJ14836"/>
    <property type="gene ID" value="SELMODRAFT_445856"/>
</dbReference>
<dbReference type="GO" id="GO:0003723">
    <property type="term" value="F:RNA binding"/>
    <property type="evidence" value="ECO:0007669"/>
    <property type="project" value="InterPro"/>
</dbReference>
<dbReference type="eggNOG" id="KOG4197">
    <property type="taxonomic scope" value="Eukaryota"/>
</dbReference>
<protein>
    <recommendedName>
        <fullName evidence="5">Pentatricopeptide repeat-containing protein</fullName>
    </recommendedName>
</protein>
<evidence type="ECO:0008006" key="5">
    <source>
        <dbReference type="Google" id="ProtNLM"/>
    </source>
</evidence>
<dbReference type="InParanoid" id="D8SLV0"/>
<dbReference type="HOGENOM" id="CLU_1809534_0_0_1"/>
<proteinExistence type="predicted"/>
<organism evidence="4">
    <name type="scientific">Selaginella moellendorffii</name>
    <name type="common">Spikemoss</name>
    <dbReference type="NCBI Taxonomy" id="88036"/>
    <lineage>
        <taxon>Eukaryota</taxon>
        <taxon>Viridiplantae</taxon>
        <taxon>Streptophyta</taxon>
        <taxon>Embryophyta</taxon>
        <taxon>Tracheophyta</taxon>
        <taxon>Lycopodiopsida</taxon>
        <taxon>Selaginellales</taxon>
        <taxon>Selaginellaceae</taxon>
        <taxon>Selaginella</taxon>
    </lineage>
</organism>
<dbReference type="InterPro" id="IPR011990">
    <property type="entry name" value="TPR-like_helical_dom_sf"/>
</dbReference>
<dbReference type="Gene3D" id="1.25.40.10">
    <property type="entry name" value="Tetratricopeptide repeat domain"/>
    <property type="match status" value="1"/>
</dbReference>
<dbReference type="GO" id="GO:0009451">
    <property type="term" value="P:RNA modification"/>
    <property type="evidence" value="ECO:0007669"/>
    <property type="project" value="InterPro"/>
</dbReference>
<dbReference type="AlphaFoldDB" id="D8SLV0"/>
<feature type="repeat" description="PPR" evidence="2">
    <location>
        <begin position="5"/>
        <end position="35"/>
    </location>
</feature>
<dbReference type="KEGG" id="smo:SELMODRAFT_445856"/>
<evidence type="ECO:0000256" key="1">
    <source>
        <dbReference type="ARBA" id="ARBA00022737"/>
    </source>
</evidence>
<dbReference type="Proteomes" id="UP000001514">
    <property type="component" value="Unassembled WGS sequence"/>
</dbReference>
<dbReference type="PANTHER" id="PTHR47926">
    <property type="entry name" value="PENTATRICOPEPTIDE REPEAT-CONTAINING PROTEIN"/>
    <property type="match status" value="1"/>
</dbReference>
<dbReference type="EMBL" id="GL377626">
    <property type="protein sequence ID" value="EFJ14836.1"/>
    <property type="molecule type" value="Genomic_DNA"/>
</dbReference>
<evidence type="ECO:0000256" key="2">
    <source>
        <dbReference type="PROSITE-ProRule" id="PRU00708"/>
    </source>
</evidence>
<dbReference type="InterPro" id="IPR002885">
    <property type="entry name" value="PPR_rpt"/>
</dbReference>
<reference evidence="3 4" key="1">
    <citation type="journal article" date="2011" name="Science">
        <title>The Selaginella genome identifies genetic changes associated with the evolution of vascular plants.</title>
        <authorList>
            <person name="Banks J.A."/>
            <person name="Nishiyama T."/>
            <person name="Hasebe M."/>
            <person name="Bowman J.L."/>
            <person name="Gribskov M."/>
            <person name="dePamphilis C."/>
            <person name="Albert V.A."/>
            <person name="Aono N."/>
            <person name="Aoyama T."/>
            <person name="Ambrose B.A."/>
            <person name="Ashton N.W."/>
            <person name="Axtell M.J."/>
            <person name="Barker E."/>
            <person name="Barker M.S."/>
            <person name="Bennetzen J.L."/>
            <person name="Bonawitz N.D."/>
            <person name="Chapple C."/>
            <person name="Cheng C."/>
            <person name="Correa L.G."/>
            <person name="Dacre M."/>
            <person name="DeBarry J."/>
            <person name="Dreyer I."/>
            <person name="Elias M."/>
            <person name="Engstrom E.M."/>
            <person name="Estelle M."/>
            <person name="Feng L."/>
            <person name="Finet C."/>
            <person name="Floyd S.K."/>
            <person name="Frommer W.B."/>
            <person name="Fujita T."/>
            <person name="Gramzow L."/>
            <person name="Gutensohn M."/>
            <person name="Harholt J."/>
            <person name="Hattori M."/>
            <person name="Heyl A."/>
            <person name="Hirai T."/>
            <person name="Hiwatashi Y."/>
            <person name="Ishikawa M."/>
            <person name="Iwata M."/>
            <person name="Karol K.G."/>
            <person name="Koehler B."/>
            <person name="Kolukisaoglu U."/>
            <person name="Kubo M."/>
            <person name="Kurata T."/>
            <person name="Lalonde S."/>
            <person name="Li K."/>
            <person name="Li Y."/>
            <person name="Litt A."/>
            <person name="Lyons E."/>
            <person name="Manning G."/>
            <person name="Maruyama T."/>
            <person name="Michael T.P."/>
            <person name="Mikami K."/>
            <person name="Miyazaki S."/>
            <person name="Morinaga S."/>
            <person name="Murata T."/>
            <person name="Mueller-Roeber B."/>
            <person name="Nelson D.R."/>
            <person name="Obara M."/>
            <person name="Oguri Y."/>
            <person name="Olmstead R.G."/>
            <person name="Onodera N."/>
            <person name="Petersen B.L."/>
            <person name="Pils B."/>
            <person name="Prigge M."/>
            <person name="Rensing S.A."/>
            <person name="Riano-Pachon D.M."/>
            <person name="Roberts A.W."/>
            <person name="Sato Y."/>
            <person name="Scheller H.V."/>
            <person name="Schulz B."/>
            <person name="Schulz C."/>
            <person name="Shakirov E.V."/>
            <person name="Shibagaki N."/>
            <person name="Shinohara N."/>
            <person name="Shippen D.E."/>
            <person name="Soerensen I."/>
            <person name="Sotooka R."/>
            <person name="Sugimoto N."/>
            <person name="Sugita M."/>
            <person name="Sumikawa N."/>
            <person name="Tanurdzic M."/>
            <person name="Theissen G."/>
            <person name="Ulvskov P."/>
            <person name="Wakazuki S."/>
            <person name="Weng J.K."/>
            <person name="Willats W.W."/>
            <person name="Wipf D."/>
            <person name="Wolf P.G."/>
            <person name="Yang L."/>
            <person name="Zimmer A.D."/>
            <person name="Zhu Q."/>
            <person name="Mitros T."/>
            <person name="Hellsten U."/>
            <person name="Loque D."/>
            <person name="Otillar R."/>
            <person name="Salamov A."/>
            <person name="Schmutz J."/>
            <person name="Shapiro H."/>
            <person name="Lindquist E."/>
            <person name="Lucas S."/>
            <person name="Rokhsar D."/>
            <person name="Grigoriev I.V."/>
        </authorList>
    </citation>
    <scope>NUCLEOTIDE SEQUENCE [LARGE SCALE GENOMIC DNA]</scope>
</reference>
<sequence>MPERDLVSWNTVVKIFARKGYLLEGREVFDRMPLWDDCSWQTMIGAYSEHGYASDATDLSNKMKQGDDALMHCLPGHLCEIRRPTQCKQHYVPACIKYTQARLRLSKSKFDTPAGELQGAHDQLFSFPKDILGDGFIDHLQSI</sequence>